<sequence length="585" mass="67144">MDAFCNVLDLYERGDRSTKIESKLSFDTKQNVYTEKLFERLMEELYLEKDKAKNVFDGATIYCELLVQYIYSIPVTYAISKNDLHIKLKNIITPPVLAIIVFELINIEKDNVFYKTLDEILTSFSSDEKTLTRLIKTKLKAIVLSRRNDYIEYSPLLDFVENIKANSRPRRDTINQKTDMLIRGKDHLSQDCLVEHNDIKKQYHCCMNILRFDAETSLFGALAKCYQQITSNHKSIKDNALSVNNINVSQVTSTIRSLGGGYQNAITLVQSHETSNPFMLNIAQLIPHQINPLLEVIYSDLPEVKNQKFKSLTTTLWQALGYVTHKGAERLPYIDLQSTLERYQAFDDEIAPLILIVKACGKIQDNSLSEAIDILYSNDAICLDTVSPELLHLTAIMCIGCRIKEGKNTHLSFEPLINIVLGTQPLYTSSYVDDKGMLGLEFVSFIDKYYNATLLRSVYHYNTIIYRCLCTHQDYPQQAVYNALDTLESTIKKLSYYSKASNYIGLKQFINKKLTKRDTEDNLISFLLNSTLYNCIQELNGICTYLIPDGELHPAIIDLMINIDFRKAILKALDLKRFNRDTIRI</sequence>
<organism evidence="1 2">
    <name type="scientific">Aeromonas sobria</name>
    <dbReference type="NCBI Taxonomy" id="646"/>
    <lineage>
        <taxon>Bacteria</taxon>
        <taxon>Pseudomonadati</taxon>
        <taxon>Pseudomonadota</taxon>
        <taxon>Gammaproteobacteria</taxon>
        <taxon>Aeromonadales</taxon>
        <taxon>Aeromonadaceae</taxon>
        <taxon>Aeromonas</taxon>
    </lineage>
</organism>
<evidence type="ECO:0000313" key="2">
    <source>
        <dbReference type="Proteomes" id="UP000233467"/>
    </source>
</evidence>
<dbReference type="AlphaFoldDB" id="A0A2N3IXF6"/>
<dbReference type="EMBL" id="NQMM01000032">
    <property type="protein sequence ID" value="PKQ77430.1"/>
    <property type="molecule type" value="Genomic_DNA"/>
</dbReference>
<proteinExistence type="predicted"/>
<protein>
    <submittedName>
        <fullName evidence="1">Uncharacterized protein</fullName>
    </submittedName>
</protein>
<name>A0A2N3IXF6_AERSO</name>
<dbReference type="Proteomes" id="UP000233467">
    <property type="component" value="Unassembled WGS sequence"/>
</dbReference>
<gene>
    <name evidence="1" type="ORF">CJP16_12400</name>
</gene>
<accession>A0A2N3IXF6</accession>
<keyword evidence="2" id="KW-1185">Reference proteome</keyword>
<comment type="caution">
    <text evidence="1">The sequence shown here is derived from an EMBL/GenBank/DDBJ whole genome shotgun (WGS) entry which is preliminary data.</text>
</comment>
<reference evidence="1 2" key="1">
    <citation type="journal article" date="2017" name="Front. Microbiol.">
        <title>Strong Genomic and Phenotypic Heterogeneity in the Aeromonas sobria Species Complex.</title>
        <authorList>
            <person name="Gauthier J."/>
            <person name="Vincent A.T."/>
            <person name="Charette S.J."/>
            <person name="Derome N."/>
        </authorList>
    </citation>
    <scope>NUCLEOTIDE SEQUENCE [LARGE SCALE GENOMIC DNA]</scope>
    <source>
        <strain evidence="1 2">TM18</strain>
    </source>
</reference>
<evidence type="ECO:0000313" key="1">
    <source>
        <dbReference type="EMBL" id="PKQ77430.1"/>
    </source>
</evidence>